<feature type="region of interest" description="Disordered" evidence="1">
    <location>
        <begin position="109"/>
        <end position="141"/>
    </location>
</feature>
<keyword evidence="2" id="KW-1133">Transmembrane helix</keyword>
<keyword evidence="2" id="KW-0812">Transmembrane</keyword>
<evidence type="ECO:0000313" key="3">
    <source>
        <dbReference type="EMBL" id="KAL3757600.1"/>
    </source>
</evidence>
<comment type="caution">
    <text evidence="3">The sequence shown here is derived from an EMBL/GenBank/DDBJ whole genome shotgun (WGS) entry which is preliminary data.</text>
</comment>
<keyword evidence="2" id="KW-0472">Membrane</keyword>
<dbReference type="Gene3D" id="3.40.50.300">
    <property type="entry name" value="P-loop containing nucleotide triphosphate hydrolases"/>
    <property type="match status" value="1"/>
</dbReference>
<name>A0ABD3M0R2_9STRA</name>
<dbReference type="InterPro" id="IPR027417">
    <property type="entry name" value="P-loop_NTPase"/>
</dbReference>
<evidence type="ECO:0000256" key="2">
    <source>
        <dbReference type="SAM" id="Phobius"/>
    </source>
</evidence>
<evidence type="ECO:0000256" key="1">
    <source>
        <dbReference type="SAM" id="MobiDB-lite"/>
    </source>
</evidence>
<dbReference type="AlphaFoldDB" id="A0ABD3M0R2"/>
<protein>
    <submittedName>
        <fullName evidence="3">Uncharacterized protein</fullName>
    </submittedName>
</protein>
<keyword evidence="4" id="KW-1185">Reference proteome</keyword>
<feature type="transmembrane region" description="Helical" evidence="2">
    <location>
        <begin position="27"/>
        <end position="44"/>
    </location>
</feature>
<reference evidence="3 4" key="1">
    <citation type="submission" date="2024-10" db="EMBL/GenBank/DDBJ databases">
        <title>Updated reference genomes for cyclostephanoid diatoms.</title>
        <authorList>
            <person name="Roberts W.R."/>
            <person name="Alverson A.J."/>
        </authorList>
    </citation>
    <scope>NUCLEOTIDE SEQUENCE [LARGE SCALE GENOMIC DNA]</scope>
    <source>
        <strain evidence="3 4">AJA232-27</strain>
    </source>
</reference>
<feature type="compositionally biased region" description="Low complexity" evidence="1">
    <location>
        <begin position="112"/>
        <end position="133"/>
    </location>
</feature>
<accession>A0ABD3M0R2</accession>
<dbReference type="Proteomes" id="UP001530293">
    <property type="component" value="Unassembled WGS sequence"/>
</dbReference>
<proteinExistence type="predicted"/>
<organism evidence="3 4">
    <name type="scientific">Discostella pseudostelligera</name>
    <dbReference type="NCBI Taxonomy" id="259834"/>
    <lineage>
        <taxon>Eukaryota</taxon>
        <taxon>Sar</taxon>
        <taxon>Stramenopiles</taxon>
        <taxon>Ochrophyta</taxon>
        <taxon>Bacillariophyta</taxon>
        <taxon>Coscinodiscophyceae</taxon>
        <taxon>Thalassiosirophycidae</taxon>
        <taxon>Stephanodiscales</taxon>
        <taxon>Stephanodiscaceae</taxon>
        <taxon>Discostella</taxon>
    </lineage>
</organism>
<gene>
    <name evidence="3" type="ORF">ACHAWU_004702</name>
</gene>
<sequence>MNMQAGANNAGGVGGWARDRKRCPARVRMYVIVIVLTTCLHLYSGNKTIHINTPNAAKMVGEHRIIDEVVADHDVASHIGTMHVTSMESQDEQHHDVINSYSSVDLHDSNATGTSITQSNTSTTTEHITDTSSPATTNQNVGASTIQPLSSSITGNSGTNATINVDDISTTEFTQTKEDDKWKSFFRIATNPIPIYTKEHAKMATRPSSWQCTADPALASNNGTMVAFVHVYKAAGTTVRQFFHELAYSCHKTWVSLARCTGVTPSSIKSRKQWKPCAIEEVADGRRQEKEQYFYPKSKNFKKRYRFAPSNPSFEKFVDIYGGHARMGTGDYIFQNSSHPDSSSQSGAVRYIVFLRDPIERYVSGMLYQNNVHKRDETLEEIVNKVKSRIADERQRNQYWDKSLAYLLTPEQRVAEYGFSAEQLRMLESNGSIPPNTTLSSLNAEARAKLAIHNLHEYNAIIGMTESMSESLDILRHVLLNGPENELKENAQEVFKKFDPSSSQSEGVTANKSSKKEVSTSAVVAELAKDEEHMKMFLEYVQYERMITDYAWMMHNLQYDCVAGSVNC</sequence>
<dbReference type="EMBL" id="JALLBG020000257">
    <property type="protein sequence ID" value="KAL3757600.1"/>
    <property type="molecule type" value="Genomic_DNA"/>
</dbReference>
<evidence type="ECO:0000313" key="4">
    <source>
        <dbReference type="Proteomes" id="UP001530293"/>
    </source>
</evidence>